<keyword evidence="1" id="KW-0472">Membrane</keyword>
<name>C3YJE1_BRAFL</name>
<sequence>MEVGGWAQGCINTSMELAPWSWLHGGLPHKDFSDCPETCPDSFRQASRRCASLPTIAHAVPTTGDSDLASLRIVTIEKRYSGALQKNVRPGPGHCLNNPEAMFCKAVVLGCAVLLLGCAVLLLGWRKRVLPKSGDAKGHSQEVETTLLLLTEMQDSPGEHPQQFLLDTQQAEGRFKGGPVLELNPLQIAEFVVERYEMAEEKRLFKF</sequence>
<evidence type="ECO:0000313" key="2">
    <source>
        <dbReference type="EMBL" id="EEN59540.1"/>
    </source>
</evidence>
<reference evidence="2" key="1">
    <citation type="journal article" date="2008" name="Nature">
        <title>The amphioxus genome and the evolution of the chordate karyotype.</title>
        <authorList>
            <consortium name="US DOE Joint Genome Institute (JGI-PGF)"/>
            <person name="Putnam N.H."/>
            <person name="Butts T."/>
            <person name="Ferrier D.E.K."/>
            <person name="Furlong R.F."/>
            <person name="Hellsten U."/>
            <person name="Kawashima T."/>
            <person name="Robinson-Rechavi M."/>
            <person name="Shoguchi E."/>
            <person name="Terry A."/>
            <person name="Yu J.-K."/>
            <person name="Benito-Gutierrez E.L."/>
            <person name="Dubchak I."/>
            <person name="Garcia-Fernandez J."/>
            <person name="Gibson-Brown J.J."/>
            <person name="Grigoriev I.V."/>
            <person name="Horton A.C."/>
            <person name="de Jong P.J."/>
            <person name="Jurka J."/>
            <person name="Kapitonov V.V."/>
            <person name="Kohara Y."/>
            <person name="Kuroki Y."/>
            <person name="Lindquist E."/>
            <person name="Lucas S."/>
            <person name="Osoegawa K."/>
            <person name="Pennacchio L.A."/>
            <person name="Salamov A.A."/>
            <person name="Satou Y."/>
            <person name="Sauka-Spengler T."/>
            <person name="Schmutz J."/>
            <person name="Shin-I T."/>
            <person name="Toyoda A."/>
            <person name="Bronner-Fraser M."/>
            <person name="Fujiyama A."/>
            <person name="Holland L.Z."/>
            <person name="Holland P.W.H."/>
            <person name="Satoh N."/>
            <person name="Rokhsar D.S."/>
        </authorList>
    </citation>
    <scope>NUCLEOTIDE SEQUENCE [LARGE SCALE GENOMIC DNA]</scope>
    <source>
        <strain evidence="2">S238N-H82</strain>
        <tissue evidence="2">Testes</tissue>
    </source>
</reference>
<keyword evidence="1" id="KW-1133">Transmembrane helix</keyword>
<dbReference type="AlphaFoldDB" id="C3YJE1"/>
<evidence type="ECO:0000256" key="1">
    <source>
        <dbReference type="SAM" id="Phobius"/>
    </source>
</evidence>
<organism>
    <name type="scientific">Branchiostoma floridae</name>
    <name type="common">Florida lancelet</name>
    <name type="synonym">Amphioxus</name>
    <dbReference type="NCBI Taxonomy" id="7739"/>
    <lineage>
        <taxon>Eukaryota</taxon>
        <taxon>Metazoa</taxon>
        <taxon>Chordata</taxon>
        <taxon>Cephalochordata</taxon>
        <taxon>Leptocardii</taxon>
        <taxon>Amphioxiformes</taxon>
        <taxon>Branchiostomatidae</taxon>
        <taxon>Branchiostoma</taxon>
    </lineage>
</organism>
<dbReference type="EMBL" id="GG666520">
    <property type="protein sequence ID" value="EEN59540.1"/>
    <property type="molecule type" value="Genomic_DNA"/>
</dbReference>
<keyword evidence="1" id="KW-0812">Transmembrane</keyword>
<proteinExistence type="predicted"/>
<feature type="transmembrane region" description="Helical" evidence="1">
    <location>
        <begin position="106"/>
        <end position="125"/>
    </location>
</feature>
<dbReference type="InParanoid" id="C3YJE1"/>
<accession>C3YJE1</accession>
<gene>
    <name evidence="2" type="ORF">BRAFLDRAFT_79064</name>
</gene>
<protein>
    <submittedName>
        <fullName evidence="2">Uncharacterized protein</fullName>
    </submittedName>
</protein>